<comment type="caution">
    <text evidence="13">The sequence shown here is derived from an EMBL/GenBank/DDBJ whole genome shotgun (WGS) entry which is preliminary data.</text>
</comment>
<feature type="compositionally biased region" description="Acidic residues" evidence="9">
    <location>
        <begin position="695"/>
        <end position="705"/>
    </location>
</feature>
<dbReference type="CDD" id="cd11304">
    <property type="entry name" value="Cadherin_repeat"/>
    <property type="match status" value="7"/>
</dbReference>
<feature type="domain" description="Cadherin" evidence="12">
    <location>
        <begin position="158"/>
        <end position="312"/>
    </location>
</feature>
<keyword evidence="2 10" id="KW-0812">Transmembrane</keyword>
<feature type="compositionally biased region" description="Polar residues" evidence="9">
    <location>
        <begin position="1808"/>
        <end position="1818"/>
    </location>
</feature>
<feature type="region of interest" description="Disordered" evidence="9">
    <location>
        <begin position="2013"/>
        <end position="2105"/>
    </location>
</feature>
<dbReference type="PROSITE" id="PS50268">
    <property type="entry name" value="CADHERIN_2"/>
    <property type="match status" value="8"/>
</dbReference>
<dbReference type="GO" id="GO:0016020">
    <property type="term" value="C:membrane"/>
    <property type="evidence" value="ECO:0007669"/>
    <property type="project" value="UniProtKB-SubCell"/>
</dbReference>
<protein>
    <recommendedName>
        <fullName evidence="12">Cadherin domain-containing protein</fullName>
    </recommendedName>
</protein>
<dbReference type="GO" id="GO:0007155">
    <property type="term" value="P:cell adhesion"/>
    <property type="evidence" value="ECO:0007669"/>
    <property type="project" value="UniProtKB-KW"/>
</dbReference>
<comment type="subcellular location">
    <subcellularLocation>
        <location evidence="1">Membrane</location>
    </subcellularLocation>
</comment>
<dbReference type="Pfam" id="PF00028">
    <property type="entry name" value="Cadherin"/>
    <property type="match status" value="1"/>
</dbReference>
<dbReference type="PRINTS" id="PR00205">
    <property type="entry name" value="CADHERIN"/>
</dbReference>
<evidence type="ECO:0000256" key="6">
    <source>
        <dbReference type="ARBA" id="ARBA00022989"/>
    </source>
</evidence>
<evidence type="ECO:0000256" key="9">
    <source>
        <dbReference type="SAM" id="MobiDB-lite"/>
    </source>
</evidence>
<feature type="compositionally biased region" description="Acidic residues" evidence="9">
    <location>
        <begin position="2712"/>
        <end position="2722"/>
    </location>
</feature>
<dbReference type="PANTHER" id="PTHR24025">
    <property type="entry name" value="DESMOGLEIN FAMILY MEMBER"/>
    <property type="match status" value="1"/>
</dbReference>
<evidence type="ECO:0000256" key="11">
    <source>
        <dbReference type="SAM" id="SignalP"/>
    </source>
</evidence>
<keyword evidence="6 10" id="KW-1133">Transmembrane helix</keyword>
<feature type="compositionally biased region" description="Low complexity" evidence="9">
    <location>
        <begin position="3153"/>
        <end position="3163"/>
    </location>
</feature>
<feature type="compositionally biased region" description="Low complexity" evidence="9">
    <location>
        <begin position="2739"/>
        <end position="2751"/>
    </location>
</feature>
<dbReference type="InterPro" id="IPR002126">
    <property type="entry name" value="Cadherin-like_dom"/>
</dbReference>
<feature type="region of interest" description="Disordered" evidence="9">
    <location>
        <begin position="2120"/>
        <end position="2174"/>
    </location>
</feature>
<gene>
    <name evidence="13" type="ORF">niasHT_037852</name>
</gene>
<feature type="region of interest" description="Disordered" evidence="9">
    <location>
        <begin position="1458"/>
        <end position="1478"/>
    </location>
</feature>
<keyword evidence="7 10" id="KW-0472">Membrane</keyword>
<reference evidence="13 14" key="1">
    <citation type="submission" date="2024-10" db="EMBL/GenBank/DDBJ databases">
        <authorList>
            <person name="Kim D."/>
        </authorList>
    </citation>
    <scope>NUCLEOTIDE SEQUENCE [LARGE SCALE GENOMIC DNA]</scope>
    <source>
        <strain evidence="13">BH-2024</strain>
    </source>
</reference>
<evidence type="ECO:0000259" key="12">
    <source>
        <dbReference type="PROSITE" id="PS50268"/>
    </source>
</evidence>
<feature type="region of interest" description="Disordered" evidence="9">
    <location>
        <begin position="2693"/>
        <end position="2755"/>
    </location>
</feature>
<feature type="compositionally biased region" description="Low complexity" evidence="9">
    <location>
        <begin position="3229"/>
        <end position="3238"/>
    </location>
</feature>
<accession>A0ABD2IQA6</accession>
<dbReference type="PROSITE" id="PS00232">
    <property type="entry name" value="CADHERIN_1"/>
    <property type="match status" value="3"/>
</dbReference>
<feature type="compositionally biased region" description="Polar residues" evidence="9">
    <location>
        <begin position="3425"/>
        <end position="3434"/>
    </location>
</feature>
<feature type="compositionally biased region" description="Gly residues" evidence="9">
    <location>
        <begin position="3365"/>
        <end position="3374"/>
    </location>
</feature>
<dbReference type="InterPro" id="IPR020894">
    <property type="entry name" value="Cadherin_CS"/>
</dbReference>
<feature type="compositionally biased region" description="Polar residues" evidence="9">
    <location>
        <begin position="3347"/>
        <end position="3360"/>
    </location>
</feature>
<feature type="region of interest" description="Disordered" evidence="9">
    <location>
        <begin position="3135"/>
        <end position="3297"/>
    </location>
</feature>
<dbReference type="SUPFAM" id="SSF49313">
    <property type="entry name" value="Cadherin-like"/>
    <property type="match status" value="7"/>
</dbReference>
<feature type="region of interest" description="Disordered" evidence="9">
    <location>
        <begin position="659"/>
        <end position="731"/>
    </location>
</feature>
<proteinExistence type="predicted"/>
<dbReference type="PANTHER" id="PTHR24025:SF23">
    <property type="entry name" value="NEURAL-CADHERIN"/>
    <property type="match status" value="1"/>
</dbReference>
<feature type="signal peptide" evidence="11">
    <location>
        <begin position="1"/>
        <end position="23"/>
    </location>
</feature>
<feature type="compositionally biased region" description="Acidic residues" evidence="9">
    <location>
        <begin position="1823"/>
        <end position="1841"/>
    </location>
</feature>
<evidence type="ECO:0000313" key="13">
    <source>
        <dbReference type="EMBL" id="KAL3082214.1"/>
    </source>
</evidence>
<feature type="region of interest" description="Disordered" evidence="9">
    <location>
        <begin position="3315"/>
        <end position="3447"/>
    </location>
</feature>
<evidence type="ECO:0000256" key="3">
    <source>
        <dbReference type="ARBA" id="ARBA00022737"/>
    </source>
</evidence>
<feature type="domain" description="Cadherin" evidence="12">
    <location>
        <begin position="2813"/>
        <end position="2915"/>
    </location>
</feature>
<dbReference type="EMBL" id="JBICBT010001116">
    <property type="protein sequence ID" value="KAL3082214.1"/>
    <property type="molecule type" value="Genomic_DNA"/>
</dbReference>
<feature type="domain" description="Cadherin" evidence="12">
    <location>
        <begin position="2295"/>
        <end position="2438"/>
    </location>
</feature>
<feature type="compositionally biased region" description="Basic and acidic residues" evidence="9">
    <location>
        <begin position="722"/>
        <end position="731"/>
    </location>
</feature>
<keyword evidence="3" id="KW-0677">Repeat</keyword>
<keyword evidence="14" id="KW-1185">Reference proteome</keyword>
<feature type="compositionally biased region" description="Polar residues" evidence="9">
    <location>
        <begin position="2700"/>
        <end position="2710"/>
    </location>
</feature>
<dbReference type="Gene3D" id="2.60.40.60">
    <property type="entry name" value="Cadherins"/>
    <property type="match status" value="9"/>
</dbReference>
<evidence type="ECO:0000256" key="7">
    <source>
        <dbReference type="ARBA" id="ARBA00023136"/>
    </source>
</evidence>
<feature type="domain" description="Cadherin" evidence="12">
    <location>
        <begin position="1357"/>
        <end position="1496"/>
    </location>
</feature>
<dbReference type="InterPro" id="IPR015919">
    <property type="entry name" value="Cadherin-like_sf"/>
</dbReference>
<dbReference type="Proteomes" id="UP001620626">
    <property type="component" value="Unassembled WGS sequence"/>
</dbReference>
<feature type="compositionally biased region" description="Low complexity" evidence="9">
    <location>
        <begin position="2120"/>
        <end position="2133"/>
    </location>
</feature>
<keyword evidence="4 8" id="KW-0106">Calcium</keyword>
<evidence type="ECO:0000256" key="1">
    <source>
        <dbReference type="ARBA" id="ARBA00004370"/>
    </source>
</evidence>
<feature type="compositionally biased region" description="Low complexity" evidence="9">
    <location>
        <begin position="1739"/>
        <end position="1761"/>
    </location>
</feature>
<feature type="compositionally biased region" description="Basic and acidic residues" evidence="9">
    <location>
        <begin position="661"/>
        <end position="679"/>
    </location>
</feature>
<name>A0ABD2IQA6_9BILA</name>
<evidence type="ECO:0000256" key="5">
    <source>
        <dbReference type="ARBA" id="ARBA00022889"/>
    </source>
</evidence>
<evidence type="ECO:0000256" key="10">
    <source>
        <dbReference type="SAM" id="Phobius"/>
    </source>
</evidence>
<organism evidence="13 14">
    <name type="scientific">Heterodera trifolii</name>
    <dbReference type="NCBI Taxonomy" id="157864"/>
    <lineage>
        <taxon>Eukaryota</taxon>
        <taxon>Metazoa</taxon>
        <taxon>Ecdysozoa</taxon>
        <taxon>Nematoda</taxon>
        <taxon>Chromadorea</taxon>
        <taxon>Rhabditida</taxon>
        <taxon>Tylenchina</taxon>
        <taxon>Tylenchomorpha</taxon>
        <taxon>Tylenchoidea</taxon>
        <taxon>Heteroderidae</taxon>
        <taxon>Heteroderinae</taxon>
        <taxon>Heterodera</taxon>
    </lineage>
</organism>
<feature type="region of interest" description="Disordered" evidence="9">
    <location>
        <begin position="1739"/>
        <end position="1847"/>
    </location>
</feature>
<feature type="domain" description="Cadherin" evidence="12">
    <location>
        <begin position="2217"/>
        <end position="2293"/>
    </location>
</feature>
<feature type="compositionally biased region" description="Low complexity" evidence="9">
    <location>
        <begin position="2140"/>
        <end position="2165"/>
    </location>
</feature>
<sequence>MCHQRFIVPFLLFTIFGIGSANAKKAPSGGASAGAACIFPEARERPFFFDIPTDVPARSILVDTVVEPSDAKLTIANIRANNLEADVDLDTQLALEKRSSGQFLVITAASPPVVHFPDYPSTVNETLLYVTVRCNGRLYPLMTIRVRNVNMHSPEFLGLQPYEISIARNAPVGTLYETPVKALDLDPADQYPITFGIEPPFDRDFALVTAGIAGAADAADQPAGAGRSVAEEARLLATLPPAYSKRVEHWHQQQMPRGVQLKVLAKSLATTSGKSVYYLNVSASDNGQPEPRVSYAQLKVSVKEAREAAARFSSSEYFANFTKEMVPGADLPPNGEQPIVATFPAQRIGDRVRYELDLANPYAQLFELDPWTGRLRLAQRVPDGVPPTVELELTARLIPRDVTNGIAIGGPSDAQQQSVRTKITLTDQTEVRLTYFAQCHYDAHLAENPSAYTRVLQFIVRGDVQGVELLNGSDLFKVDSDGVMIVRPGVNIDRESTDRIIVKARLMSRSPLHPRSLELCQIATADIHIDDVNDHSPRFTRRSYRFRIDARPFNNTEVGPLRAVDGDKGEFGHVRYRLLEEFVPDGKGGEEPLPFVLFQADGAATIFYVVKPLHLELSGTSGQYQPQPDYTFTVEAYDSTEDPRTARVTVNVRLADLTEQEAEREREEAVRERQLDQQHHNQQFELQQDEPSTQAEEEEEEQDSAVDDRHQTRMAQRQRHSNNFDRDTDNNNRRAHAVATLALDGTGAKQPLQFGNKFGDQLPSDDDERQQQQQAVGLVRFSADKYTFRVRGPLAESQTIGMVHAKRMDGTDEIEFAVEEGIAGFVGVDANTGRLFVGPWLLRDRFEEIRFSVAAQHPSGQVLATALVSVLIDDLGPPEFTAPHYQFELDQAADTWPHLVGQVNAIPFTGNDQLRHQQNGTVGTSADLGNPSAMFFYALDDDQRPNDSNQQPQMISRWFEIDEQTGQISAISAPPIGIDQQRKTVKFRVKACLRANATICGRSSVEVVVFDSTSINAIAEEQSADFVIAVPPRRIEFIPLPRTVFLTTGKQPGSAILRVSVREFDPRDGVWRLLPLSSAAAGDSDKQRLRVAYSVASEGGGEQQGAEATVQKLFRMRDNVLTLVGRPVPGEYNLTIRATAAAQQQSPPPSPASTPEEWARRRAATIAARRHDASSSASIVQQHSLRVIVMRAEDGRERYPVFERISYEFVINAGDSGSRSPHDQRQRQRFPIAMRPPLNASLAGGRLPIRFTMFPARADDPPTDGIEIDEHSGQLWVHRRFVDAALNAAASANRSSGSSSDRGDHQSPPGTEAFIVVRATNRAHPEFYSDASVALLIRPDIDDDDDQAATQSMPEFDAPLYRIVVREDAPVGTVLNSGAPIALVEPTRHAKVQLQLRLLSAADQQVTASSSASSLIDHFQLMDNGMLVLIKQIDIEQMDDVSNGVIELEVVASVVDGDEHQHDDHSADQQQPAVQPSSHARVQVQVVDVDEFSPRFEPSSPEFHLQVPLISAGQLIGHLHAQDDDFSDRRPGSLVYRAILGNASELVHVKRDGTLLVKDPKSWQNNRPSKAEPNITLFLLVEARGNSGQTASTTVKFVIEVEKEENGTNENMDDDATNSLTTVDSRGTTMDFTAVPAFQHALFSVRDSLSPDQLALYRSGQLLFRLDEPTARKGMFRVDARTGELYMEASTAFNGMPTEETEHELGVEVVVEHQQQHQQVVARRTFTVRLVQRTTTATATMETVTRTSSSSTPTTTATPTAAEHDTDDTTATATEMPTTTTAATTTIETKETAPTTTTPSSNGRTTTLVEEQQQQKQSVDGGGDNDEEESTIFPDELDDEPFGTTTDILPALSAVPPNSSEARRAPTAAPLVPLSSSVAFSTPSSDSGGSLKFTLPRYHWIVSEPTKQSLIGRLEMRGDGQLLDSVVIEPPQFRTWFQLDQRSGELYLREVPDQLFGRQRAEFRAHLTAMDGHWADAVVVVDLNLPPKSGGVGTGAGVGGDDESVPKSATIGHKKLHHQQQLATPSGIEIAESSDKASRTAAPTETKIGSLKPVAAAAAASSPRSTPVTSSRSTFATRRKTTTTVSSSTVSTSAQPNRYSSTMSTATTTTVATVFPSTAPFTTSSSSTRSPSADHSNAKSTTTTDQSDQSPAAADQSLSSSSSRSPVVGVDQQQQQNELHFASDQYRAMLPEGRYGNSGALLSLRPQPLAHGMPGGVEFSIITASSDQPQQQQQLPFFVRRDTGELIAFSEIDREEQAQYQFRVMAFDPAQNRSAEAHVTVHILDVNDNFPQFVEPLPRVIALGRLSPPGTLLARFSAVDMDDGAHGTVRFLIGSVAAAAVDRADSDQQENNEHDDTGAGADGHRLFSMEPDGRLMFHGLPSPLAVEQHHQDGAVQQQQLQQDIYALRILAIDGGRPALRTEHKLRIELFTEGQPPAFKQADFVADRVPAGAAQNGTFVAQVVAGTSDQIEYSLIDPPTANLFLIDSHTGQIRMGRRPLDSERGREWVLNVLAVEGHGDRASSARTTVHVFLESFRPETVDEIGPDKLLLSPSSSTSATIKIVGEGIVPTSTGECRFEERVFYSEIAENTEGRQRLVTLGTTGGCAGHKLRFTLQQNNDAFVLDEQSGDLYAVQPLDRERKSLYFLVANLLVVNNNNNNNGINNDDHHPHPALSSAAVPVGLATVREIQLELHPTEQHHQQAPASSTASDGTIEDEDEEEESAGGATNAKNRKNRKSRQTQQQQQKQGSKTKSNKELFNGVVEQAKAKLTANQALVLVHVLDRNDNLPQIEHLNVDGQIVFTVDWQLPVMGQVGRVGARDADEHAKLLYRLEQQQQQNANAAPMFAINETTGVITLIRSFQNDDGTSAGDEFCMNVLVNDGQHVAKAPLLIYKLQPGTNIVLLVINQPADQVDVLHAVRHMNALLPGMDADVLVKQVFIGEDGQADPRRTHLLVYAVDSRTRVPVPAAKLKELLDGAFGAAAAGGRSASSTPPAGAETVAADSPLRYLASIYVPEDYTGAMEHNNSTFRLTTAEITLLAISVLLVFGVCAMLFTLLRCCKNKQQQTITKSDVEYMLDAQQAGPRPYNVELITRKMAQSDAAAVARRMPKALEQCTLSPESRATMVASAGIYSGGSVGGDGSAGARTAATTMPSGTAAAASGQQRRGGGGAGQHTDTATEARTVVGSHHPVADSSTTTTTTTTTTTSANSDCSSEEAGDRNGSGGEFSPQQQQSQQQQQKRTGGSGEDSRSELQLHHNLLLVRRRNSRGGNGGGARAADKQKQQQQQPQKRRVVQPITYESYADVEAGIYDDRNTGAGGTAAAVPTRNGGSSGAIDDNRTGGDPMQDTMCSSVEHSPQQMARASANGGGGDGGGRVAMLAATLADERGDSGPASVGSGIGRGRRGAPPRHDPPPPPGANAPPATNIAGQRQQQAATIIGTKTRRGRDQ</sequence>
<dbReference type="SMART" id="SM00112">
    <property type="entry name" value="CA"/>
    <property type="match status" value="6"/>
</dbReference>
<keyword evidence="11" id="KW-0732">Signal</keyword>
<evidence type="ECO:0000256" key="2">
    <source>
        <dbReference type="ARBA" id="ARBA00022692"/>
    </source>
</evidence>
<feature type="compositionally biased region" description="Low complexity" evidence="9">
    <location>
        <begin position="1769"/>
        <end position="1807"/>
    </location>
</feature>
<keyword evidence="5" id="KW-0130">Cell adhesion</keyword>
<evidence type="ECO:0000256" key="8">
    <source>
        <dbReference type="PROSITE-ProRule" id="PRU00043"/>
    </source>
</evidence>
<feature type="domain" description="Cadherin" evidence="12">
    <location>
        <begin position="2578"/>
        <end position="2696"/>
    </location>
</feature>
<evidence type="ECO:0000313" key="14">
    <source>
        <dbReference type="Proteomes" id="UP001620626"/>
    </source>
</evidence>
<feature type="compositionally biased region" description="Basic and acidic residues" evidence="9">
    <location>
        <begin position="1458"/>
        <end position="1467"/>
    </location>
</feature>
<feature type="region of interest" description="Disordered" evidence="9">
    <location>
        <begin position="1139"/>
        <end position="1163"/>
    </location>
</feature>
<feature type="chain" id="PRO_5044831885" description="Cadherin domain-containing protein" evidence="11">
    <location>
        <begin position="24"/>
        <end position="3447"/>
    </location>
</feature>
<feature type="compositionally biased region" description="Low complexity" evidence="9">
    <location>
        <begin position="2053"/>
        <end position="2093"/>
    </location>
</feature>
<evidence type="ECO:0000256" key="4">
    <source>
        <dbReference type="ARBA" id="ARBA00022837"/>
    </source>
</evidence>
<feature type="compositionally biased region" description="Low complexity" evidence="9">
    <location>
        <begin position="3193"/>
        <end position="3206"/>
    </location>
</feature>
<dbReference type="GO" id="GO:0005509">
    <property type="term" value="F:calcium ion binding"/>
    <property type="evidence" value="ECO:0007669"/>
    <property type="project" value="UniProtKB-UniRule"/>
</dbReference>
<feature type="transmembrane region" description="Helical" evidence="10">
    <location>
        <begin position="3035"/>
        <end position="3056"/>
    </location>
</feature>
<feature type="region of interest" description="Disordered" evidence="9">
    <location>
        <begin position="2343"/>
        <end position="2363"/>
    </location>
</feature>
<feature type="domain" description="Cadherin" evidence="12">
    <location>
        <begin position="540"/>
        <end position="665"/>
    </location>
</feature>
<feature type="domain" description="Cadherin" evidence="12">
    <location>
        <begin position="476"/>
        <end position="539"/>
    </location>
</feature>
<dbReference type="InterPro" id="IPR050971">
    <property type="entry name" value="Cadherin-domain_protein"/>
</dbReference>